<dbReference type="PANTHER" id="PTHR46796">
    <property type="entry name" value="HTH-TYPE TRANSCRIPTIONAL ACTIVATOR RHAS-RELATED"/>
    <property type="match status" value="1"/>
</dbReference>
<evidence type="ECO:0000256" key="3">
    <source>
        <dbReference type="ARBA" id="ARBA00023159"/>
    </source>
</evidence>
<evidence type="ECO:0000256" key="1">
    <source>
        <dbReference type="ARBA" id="ARBA00023015"/>
    </source>
</evidence>
<dbReference type="InterPro" id="IPR009057">
    <property type="entry name" value="Homeodomain-like_sf"/>
</dbReference>
<dbReference type="GO" id="GO:0003700">
    <property type="term" value="F:DNA-binding transcription factor activity"/>
    <property type="evidence" value="ECO:0007669"/>
    <property type="project" value="InterPro"/>
</dbReference>
<feature type="domain" description="HTH araC/xylS-type" evidence="5">
    <location>
        <begin position="186"/>
        <end position="284"/>
    </location>
</feature>
<organism evidence="6 8">
    <name type="scientific">Enterobacter hormaechei</name>
    <dbReference type="NCBI Taxonomy" id="158836"/>
    <lineage>
        <taxon>Bacteria</taxon>
        <taxon>Pseudomonadati</taxon>
        <taxon>Pseudomonadota</taxon>
        <taxon>Gammaproteobacteria</taxon>
        <taxon>Enterobacterales</taxon>
        <taxon>Enterobacteriaceae</taxon>
        <taxon>Enterobacter</taxon>
        <taxon>Enterobacter cloacae complex</taxon>
    </lineage>
</organism>
<evidence type="ECO:0000313" key="8">
    <source>
        <dbReference type="Proteomes" id="UP000244004"/>
    </source>
</evidence>
<dbReference type="InterPro" id="IPR020449">
    <property type="entry name" value="Tscrpt_reg_AraC-type_HTH"/>
</dbReference>
<evidence type="ECO:0000259" key="5">
    <source>
        <dbReference type="PROSITE" id="PS01124"/>
    </source>
</evidence>
<dbReference type="Proteomes" id="UP000244004">
    <property type="component" value="Unassembled WGS sequence"/>
</dbReference>
<dbReference type="Proteomes" id="UP000246375">
    <property type="component" value="Unassembled WGS sequence"/>
</dbReference>
<dbReference type="GeneID" id="99707078"/>
<evidence type="ECO:0000313" key="9">
    <source>
        <dbReference type="Proteomes" id="UP000246375"/>
    </source>
</evidence>
<dbReference type="InterPro" id="IPR050204">
    <property type="entry name" value="AraC_XylS_family_regulators"/>
</dbReference>
<reference evidence="7 9" key="2">
    <citation type="submission" date="2018-05" db="EMBL/GenBank/DDBJ databases">
        <title>Evaluation of testing and processing parameters for the GenePOC Carba assay.</title>
        <authorList>
            <person name="Walsh T.R."/>
        </authorList>
    </citation>
    <scope>NUCLEOTIDE SEQUENCE [LARGE SCALE GENOMIC DNA]</scope>
    <source>
        <strain evidence="7 9">PECIMP</strain>
    </source>
</reference>
<dbReference type="SUPFAM" id="SSF46689">
    <property type="entry name" value="Homeodomain-like"/>
    <property type="match status" value="2"/>
</dbReference>
<dbReference type="InterPro" id="IPR037923">
    <property type="entry name" value="HTH-like"/>
</dbReference>
<evidence type="ECO:0000313" key="6">
    <source>
        <dbReference type="EMBL" id="PTX89629.1"/>
    </source>
</evidence>
<dbReference type="Pfam" id="PF12833">
    <property type="entry name" value="HTH_18"/>
    <property type="match status" value="1"/>
</dbReference>
<dbReference type="PROSITE" id="PS00041">
    <property type="entry name" value="HTH_ARAC_FAMILY_1"/>
    <property type="match status" value="1"/>
</dbReference>
<accession>A0A155P3X2</accession>
<dbReference type="PRINTS" id="PR00032">
    <property type="entry name" value="HTHARAC"/>
</dbReference>
<evidence type="ECO:0000256" key="2">
    <source>
        <dbReference type="ARBA" id="ARBA00023125"/>
    </source>
</evidence>
<accession>A0A431SF38</accession>
<dbReference type="GO" id="GO:0043565">
    <property type="term" value="F:sequence-specific DNA binding"/>
    <property type="evidence" value="ECO:0007669"/>
    <property type="project" value="InterPro"/>
</dbReference>
<keyword evidence="1" id="KW-0805">Transcription regulation</keyword>
<dbReference type="EMBL" id="PNXT01000001">
    <property type="protein sequence ID" value="PTX89629.1"/>
    <property type="molecule type" value="Genomic_DNA"/>
</dbReference>
<evidence type="ECO:0000256" key="4">
    <source>
        <dbReference type="ARBA" id="ARBA00023163"/>
    </source>
</evidence>
<protein>
    <submittedName>
        <fullName evidence="6">AraC family transcriptional regulator</fullName>
    </submittedName>
</protein>
<dbReference type="PROSITE" id="PS01124">
    <property type="entry name" value="HTH_ARAC_FAMILY_2"/>
    <property type="match status" value="1"/>
</dbReference>
<proteinExistence type="predicted"/>
<dbReference type="InterPro" id="IPR018060">
    <property type="entry name" value="HTH_AraC"/>
</dbReference>
<dbReference type="SMART" id="SM00342">
    <property type="entry name" value="HTH_ARAC"/>
    <property type="match status" value="1"/>
</dbReference>
<dbReference type="InterPro" id="IPR018062">
    <property type="entry name" value="HTH_AraC-typ_CS"/>
</dbReference>
<dbReference type="AlphaFoldDB" id="A0A155P3X2"/>
<name>A0A155P3X2_9ENTR</name>
<keyword evidence="2" id="KW-0238">DNA-binding</keyword>
<evidence type="ECO:0000313" key="7">
    <source>
        <dbReference type="EMBL" id="PXB42593.1"/>
    </source>
</evidence>
<gene>
    <name evidence="6" type="ORF">C1O12_15080</name>
    <name evidence="7" type="ORF">DL189_05785</name>
</gene>
<comment type="caution">
    <text evidence="6">The sequence shown here is derived from an EMBL/GenBank/DDBJ whole genome shotgun (WGS) entry which is preliminary data.</text>
</comment>
<dbReference type="PANTHER" id="PTHR46796:SF6">
    <property type="entry name" value="ARAC SUBFAMILY"/>
    <property type="match status" value="1"/>
</dbReference>
<dbReference type="EMBL" id="QHMI01000003">
    <property type="protein sequence ID" value="PXB42593.1"/>
    <property type="molecule type" value="Genomic_DNA"/>
</dbReference>
<sequence length="293" mass="33128">MTQRTSAETFEEYLPGKLIREHRAQSSRDVFVQILARRHVQENVIIPAVPEPFIVWILSGNAVVEERSPGEPWLANRVTAGDFFLTTAASPTEMRWHAGPDTPFVVMHVYMGVAMMQEYELREVSGARDDTLSALLEQIRQELYLQNPPSGPFIQGIAQALAVHLIRTYGTHAKRHRGGLQAFKLHRVFTAMREGLAQPFDLARLAELTDLSEYHFSRAFKQSTGLSPSHYFIRLRMEEARRMLSESNDSIINIALNVGYTSPSHFAAVFLRHNGVTPSHYRSDAVRSKSPTV</sequence>
<dbReference type="Gene3D" id="1.10.10.60">
    <property type="entry name" value="Homeodomain-like"/>
    <property type="match status" value="2"/>
</dbReference>
<keyword evidence="3" id="KW-0010">Activator</keyword>
<keyword evidence="4" id="KW-0804">Transcription</keyword>
<dbReference type="SUPFAM" id="SSF51215">
    <property type="entry name" value="Regulatory protein AraC"/>
    <property type="match status" value="1"/>
</dbReference>
<dbReference type="RefSeq" id="WP_022649103.1">
    <property type="nucleotide sequence ID" value="NZ_AP025764.1"/>
</dbReference>
<reference evidence="6 8" key="1">
    <citation type="submission" date="2018-01" db="EMBL/GenBank/DDBJ databases">
        <title>Geographic spread and resistance mechanisms of dominant carbapenem-resistant Enterobacter cloacae complex clones ST171 and ST78.</title>
        <authorList>
            <person name="Gomez-Simmonds A."/>
            <person name="Annavajhala M.K."/>
            <person name="Wang Z."/>
            <person name="Macesic N."/>
            <person name="Hu Y."/>
            <person name="Giddins M.J."/>
            <person name="O'Malley A."/>
            <person name="Toussaint N.C."/>
            <person name="Whittier S."/>
            <person name="Torres V.J."/>
            <person name="Uhlemann A.-C."/>
        </authorList>
    </citation>
    <scope>NUCLEOTIDE SEQUENCE [LARGE SCALE GENOMIC DNA]</scope>
    <source>
        <strain evidence="6 8">78</strain>
    </source>
</reference>